<dbReference type="FunFam" id="1.20.1250.20:FF:000013">
    <property type="entry name" value="MFS general substrate transporter"/>
    <property type="match status" value="1"/>
</dbReference>
<feature type="transmembrane region" description="Helical" evidence="6">
    <location>
        <begin position="51"/>
        <end position="71"/>
    </location>
</feature>
<comment type="subcellular location">
    <subcellularLocation>
        <location evidence="1">Membrane</location>
        <topology evidence="1">Multi-pass membrane protein</topology>
    </subcellularLocation>
</comment>
<evidence type="ECO:0000259" key="7">
    <source>
        <dbReference type="PROSITE" id="PS50850"/>
    </source>
</evidence>
<keyword evidence="2" id="KW-0813">Transport</keyword>
<keyword evidence="9" id="KW-1185">Reference proteome</keyword>
<dbReference type="InterPro" id="IPR011701">
    <property type="entry name" value="MFS"/>
</dbReference>
<evidence type="ECO:0000313" key="8">
    <source>
        <dbReference type="EMBL" id="KAK2595711.1"/>
    </source>
</evidence>
<dbReference type="InterPro" id="IPR020846">
    <property type="entry name" value="MFS_dom"/>
</dbReference>
<dbReference type="GO" id="GO:0022857">
    <property type="term" value="F:transmembrane transporter activity"/>
    <property type="evidence" value="ECO:0007669"/>
    <property type="project" value="InterPro"/>
</dbReference>
<feature type="transmembrane region" description="Helical" evidence="6">
    <location>
        <begin position="179"/>
        <end position="202"/>
    </location>
</feature>
<dbReference type="Gene3D" id="1.20.1250.20">
    <property type="entry name" value="MFS general substrate transporter like domains"/>
    <property type="match status" value="2"/>
</dbReference>
<feature type="transmembrane region" description="Helical" evidence="6">
    <location>
        <begin position="443"/>
        <end position="463"/>
    </location>
</feature>
<evidence type="ECO:0000256" key="3">
    <source>
        <dbReference type="ARBA" id="ARBA00022692"/>
    </source>
</evidence>
<evidence type="ECO:0000256" key="2">
    <source>
        <dbReference type="ARBA" id="ARBA00022448"/>
    </source>
</evidence>
<protein>
    <recommendedName>
        <fullName evidence="7">Major facilitator superfamily (MFS) profile domain-containing protein</fullName>
    </recommendedName>
</protein>
<feature type="transmembrane region" description="Helical" evidence="6">
    <location>
        <begin position="377"/>
        <end position="398"/>
    </location>
</feature>
<sequence length="501" mass="54973">MDLRASEITPTCMENAMDLELKDGTSSPLDSQLPIAASQTSERRLRMKVDLAICPIVCILYLFCYIDRANIGNARIAGLERELGLHGYDYNIALTSFSVAFTIFQIPALICCKWIGPGWFLPGCTFAFGIASICTGLVRTAGQLFAVRFIIGVFESGVMPGFAYYLSRWYCRAELVFRLSFYIGMAPLAGAFGGLLASAILSLPELGTLHGWRMIFVIEGIITVGLSILGLILLTDRPETARWLTHEERHFVAHRVTSERLPGTILLDGMSRKKLWHGITNPVTLTTGTMLLANTVTVQGLGNFLPTIVSTIYPEASVTEQQLYTVPPYIVGALLTVAFSGLSWKLDSRQAIMTFCALPILTGYGIFLGTLNPHARYVATFLVASTCFTMGCLTNAQISCNVVTDTARSVAIATNVTLGGLGGVISTWAFLPFDGPYFPIGNGLNLATSSTWCLLGIGVSFWMRLDNRRRNAKSSELDLSGLNKEQVEDLDWKHPNFRWRP</sequence>
<keyword evidence="5 6" id="KW-0472">Membrane</keyword>
<organism evidence="8 9">
    <name type="scientific">Phomopsis amygdali</name>
    <name type="common">Fusicoccum amygdali</name>
    <dbReference type="NCBI Taxonomy" id="1214568"/>
    <lineage>
        <taxon>Eukaryota</taxon>
        <taxon>Fungi</taxon>
        <taxon>Dikarya</taxon>
        <taxon>Ascomycota</taxon>
        <taxon>Pezizomycotina</taxon>
        <taxon>Sordariomycetes</taxon>
        <taxon>Sordariomycetidae</taxon>
        <taxon>Diaporthales</taxon>
        <taxon>Diaporthaceae</taxon>
        <taxon>Diaporthe</taxon>
    </lineage>
</organism>
<feature type="domain" description="Major facilitator superfamily (MFS) profile" evidence="7">
    <location>
        <begin position="53"/>
        <end position="468"/>
    </location>
</feature>
<evidence type="ECO:0000256" key="5">
    <source>
        <dbReference type="ARBA" id="ARBA00023136"/>
    </source>
</evidence>
<dbReference type="SUPFAM" id="SSF103473">
    <property type="entry name" value="MFS general substrate transporter"/>
    <property type="match status" value="1"/>
</dbReference>
<keyword evidence="3 6" id="KW-0812">Transmembrane</keyword>
<feature type="transmembrane region" description="Helical" evidence="6">
    <location>
        <begin position="326"/>
        <end position="344"/>
    </location>
</feature>
<feature type="transmembrane region" description="Helical" evidence="6">
    <location>
        <begin position="283"/>
        <end position="306"/>
    </location>
</feature>
<dbReference type="AlphaFoldDB" id="A0AAD9S165"/>
<dbReference type="Proteomes" id="UP001265746">
    <property type="component" value="Unassembled WGS sequence"/>
</dbReference>
<proteinExistence type="predicted"/>
<dbReference type="InterPro" id="IPR036259">
    <property type="entry name" value="MFS_trans_sf"/>
</dbReference>
<dbReference type="PANTHER" id="PTHR43791:SF48">
    <property type="entry name" value="TRANSPORTER, PUTATIVE (AFU_ORTHOLOGUE AFUA_4G01000)-RELATED"/>
    <property type="match status" value="1"/>
</dbReference>
<evidence type="ECO:0000313" key="9">
    <source>
        <dbReference type="Proteomes" id="UP001265746"/>
    </source>
</evidence>
<reference evidence="8" key="1">
    <citation type="submission" date="2023-06" db="EMBL/GenBank/DDBJ databases">
        <authorList>
            <person name="Noh H."/>
        </authorList>
    </citation>
    <scope>NUCLEOTIDE SEQUENCE</scope>
    <source>
        <strain evidence="8">DUCC20226</strain>
    </source>
</reference>
<dbReference type="PROSITE" id="PS50850">
    <property type="entry name" value="MFS"/>
    <property type="match status" value="1"/>
</dbReference>
<feature type="transmembrane region" description="Helical" evidence="6">
    <location>
        <begin position="214"/>
        <end position="234"/>
    </location>
</feature>
<feature type="transmembrane region" description="Helical" evidence="6">
    <location>
        <begin position="410"/>
        <end position="431"/>
    </location>
</feature>
<gene>
    <name evidence="8" type="ORF">N8I77_013736</name>
</gene>
<keyword evidence="4 6" id="KW-1133">Transmembrane helix</keyword>
<feature type="transmembrane region" description="Helical" evidence="6">
    <location>
        <begin position="91"/>
        <end position="112"/>
    </location>
</feature>
<dbReference type="Pfam" id="PF07690">
    <property type="entry name" value="MFS_1"/>
    <property type="match status" value="1"/>
</dbReference>
<comment type="caution">
    <text evidence="8">The sequence shown here is derived from an EMBL/GenBank/DDBJ whole genome shotgun (WGS) entry which is preliminary data.</text>
</comment>
<dbReference type="GO" id="GO:0016020">
    <property type="term" value="C:membrane"/>
    <property type="evidence" value="ECO:0007669"/>
    <property type="project" value="UniProtKB-SubCell"/>
</dbReference>
<dbReference type="FunFam" id="1.20.1250.20:FF:000018">
    <property type="entry name" value="MFS transporter permease"/>
    <property type="match status" value="1"/>
</dbReference>
<feature type="transmembrane region" description="Helical" evidence="6">
    <location>
        <begin position="119"/>
        <end position="138"/>
    </location>
</feature>
<name>A0AAD9S165_PHOAM</name>
<feature type="transmembrane region" description="Helical" evidence="6">
    <location>
        <begin position="351"/>
        <end position="371"/>
    </location>
</feature>
<evidence type="ECO:0000256" key="1">
    <source>
        <dbReference type="ARBA" id="ARBA00004141"/>
    </source>
</evidence>
<evidence type="ECO:0000256" key="6">
    <source>
        <dbReference type="SAM" id="Phobius"/>
    </source>
</evidence>
<accession>A0AAD9S165</accession>
<dbReference type="EMBL" id="JAUJFL010000014">
    <property type="protein sequence ID" value="KAK2595711.1"/>
    <property type="molecule type" value="Genomic_DNA"/>
</dbReference>
<dbReference type="PANTHER" id="PTHR43791">
    <property type="entry name" value="PERMEASE-RELATED"/>
    <property type="match status" value="1"/>
</dbReference>
<evidence type="ECO:0000256" key="4">
    <source>
        <dbReference type="ARBA" id="ARBA00022989"/>
    </source>
</evidence>
<feature type="transmembrane region" description="Helical" evidence="6">
    <location>
        <begin position="144"/>
        <end position="167"/>
    </location>
</feature>